<evidence type="ECO:0000313" key="2">
    <source>
        <dbReference type="Proteomes" id="UP000254912"/>
    </source>
</evidence>
<dbReference type="KEGG" id="wso:WSWS_01509"/>
<dbReference type="InterPro" id="IPR045425">
    <property type="entry name" value="DUF6508"/>
</dbReference>
<keyword evidence="2" id="KW-1185">Reference proteome</keyword>
<dbReference type="EMBL" id="QRAS01000005">
    <property type="protein sequence ID" value="RDL01102.1"/>
    <property type="molecule type" value="Genomic_DNA"/>
</dbReference>
<proteinExistence type="predicted"/>
<gene>
    <name evidence="1" type="ORF">DFP99_1573</name>
</gene>
<comment type="caution">
    <text evidence="1">The sequence shown here is derived from an EMBL/GenBank/DDBJ whole genome shotgun (WGS) entry which is preliminary data.</text>
</comment>
<sequence length="135" mass="15850">MAVKLHDFDFAKWDTFLAEIEGETVKWNSGIGVEEYPVYDPRMYALAKEFEASDFFDQSFQRTLFQKKHEAITEEEVDEISRSSADFFDVRAITSIVIYNERHMKGMWAAMTEKGILRRLLQRLHSLTPAEFPIF</sequence>
<dbReference type="OrthoDB" id="2146056at2"/>
<protein>
    <submittedName>
        <fullName evidence="1">Uncharacterized protein</fullName>
    </submittedName>
</protein>
<name>A0A288QCM0_9LACO</name>
<dbReference type="GeneID" id="94546693"/>
<dbReference type="AlphaFoldDB" id="A0A288QCM0"/>
<dbReference type="Pfam" id="PF20118">
    <property type="entry name" value="DUF6508"/>
    <property type="match status" value="1"/>
</dbReference>
<accession>A0A288QCM0</accession>
<reference evidence="1 2" key="1">
    <citation type="submission" date="2018-07" db="EMBL/GenBank/DDBJ databases">
        <title>Genomic Encyclopedia of Type Strains, Phase III (KMG-III): the genomes of soil and plant-associated and newly described type strains.</title>
        <authorList>
            <person name="Whitman W."/>
        </authorList>
    </citation>
    <scope>NUCLEOTIDE SEQUENCE [LARGE SCALE GENOMIC DNA]</scope>
    <source>
        <strain evidence="1 2">CECT 7031</strain>
    </source>
</reference>
<dbReference type="RefSeq" id="WP_070230670.1">
    <property type="nucleotide sequence ID" value="NZ_BJYO01000007.1"/>
</dbReference>
<organism evidence="1 2">
    <name type="scientific">Weissella soli</name>
    <dbReference type="NCBI Taxonomy" id="155866"/>
    <lineage>
        <taxon>Bacteria</taxon>
        <taxon>Bacillati</taxon>
        <taxon>Bacillota</taxon>
        <taxon>Bacilli</taxon>
        <taxon>Lactobacillales</taxon>
        <taxon>Lactobacillaceae</taxon>
        <taxon>Weissella</taxon>
    </lineage>
</organism>
<dbReference type="Proteomes" id="UP000254912">
    <property type="component" value="Unassembled WGS sequence"/>
</dbReference>
<evidence type="ECO:0000313" key="1">
    <source>
        <dbReference type="EMBL" id="RDL01102.1"/>
    </source>
</evidence>